<dbReference type="Pfam" id="PF13676">
    <property type="entry name" value="TIR_2"/>
    <property type="match status" value="1"/>
</dbReference>
<name>A0ABQ4A1B2_9ACTN</name>
<reference evidence="2 3" key="1">
    <citation type="submission" date="2021-01" db="EMBL/GenBank/DDBJ databases">
        <title>Whole genome shotgun sequence of Actinoplanes humidus NBRC 14915.</title>
        <authorList>
            <person name="Komaki H."/>
            <person name="Tamura T."/>
        </authorList>
    </citation>
    <scope>NUCLEOTIDE SEQUENCE [LARGE SCALE GENOMIC DNA]</scope>
    <source>
        <strain evidence="2 3">NBRC 14915</strain>
    </source>
</reference>
<evidence type="ECO:0000259" key="1">
    <source>
        <dbReference type="PROSITE" id="PS50104"/>
    </source>
</evidence>
<keyword evidence="3" id="KW-1185">Reference proteome</keyword>
<sequence length="567" mass="60309">MTDPAMTDPALPARAESEWDVFLSYSRADELWVRKELYPALLSRFVDGRPPRIFLDLSPDGLRPGSNWLSGLAEAVQHSRFFVAVYSARYFASPMCRQELDWSMTVHPARGALLPVLLDSGDQVPFAYSSIHWLSVTTHDWLDRLCATIGLTGRRHRFGLRWGTGVPDTPVEHTLPEQRVELVGWSPGCGEEAVSLDAGPATEWLRGTLNMTTAGGIATFRDLSFSSPGTALHLTARYPGGDPVSGASFTVRGSAPEPAGVRPSVTDALWFFGDSRTVAFLSRGALTVRSAGGQCTRAGEFSDRPRIRARWSRYTAVACWSGRVLVVDLDGRSTAYRLGAGPAVPAALCPAGDLLYAGMWNGRIWALRPGSGEVTEVLRHDAGVQAMAYAGGQLLVVGFDGRATWLSTSGDPVARGTHDLERVVWAAHATPDCVLVVGAAKVHRIGVTGDGLISLPLLTTMTTGALTDGDLAVAYDRAGQGCRFDAELEVRGAFGAPAGARPVETDDSGDLVVTAHRDGSHALLIDHRVVHVNPHGPMAVSPDGARVALAGPGGVDVVEVADLGVPA</sequence>
<dbReference type="InterPro" id="IPR015943">
    <property type="entry name" value="WD40/YVTN_repeat-like_dom_sf"/>
</dbReference>
<organism evidence="2 3">
    <name type="scientific">Winogradskya humida</name>
    <dbReference type="NCBI Taxonomy" id="113566"/>
    <lineage>
        <taxon>Bacteria</taxon>
        <taxon>Bacillati</taxon>
        <taxon>Actinomycetota</taxon>
        <taxon>Actinomycetes</taxon>
        <taxon>Micromonosporales</taxon>
        <taxon>Micromonosporaceae</taxon>
        <taxon>Winogradskya</taxon>
    </lineage>
</organism>
<evidence type="ECO:0000313" key="2">
    <source>
        <dbReference type="EMBL" id="GIE24647.1"/>
    </source>
</evidence>
<dbReference type="Gene3D" id="2.130.10.10">
    <property type="entry name" value="YVTN repeat-like/Quinoprotein amine dehydrogenase"/>
    <property type="match status" value="1"/>
</dbReference>
<dbReference type="SUPFAM" id="SSF52200">
    <property type="entry name" value="Toll/Interleukin receptor TIR domain"/>
    <property type="match status" value="1"/>
</dbReference>
<accession>A0ABQ4A1B2</accession>
<comment type="caution">
    <text evidence="2">The sequence shown here is derived from an EMBL/GenBank/DDBJ whole genome shotgun (WGS) entry which is preliminary data.</text>
</comment>
<dbReference type="SMART" id="SM00255">
    <property type="entry name" value="TIR"/>
    <property type="match status" value="1"/>
</dbReference>
<dbReference type="InterPro" id="IPR011047">
    <property type="entry name" value="Quinoprotein_ADH-like_sf"/>
</dbReference>
<proteinExistence type="predicted"/>
<dbReference type="Proteomes" id="UP000603200">
    <property type="component" value="Unassembled WGS sequence"/>
</dbReference>
<feature type="domain" description="TIR" evidence="1">
    <location>
        <begin position="17"/>
        <end position="140"/>
    </location>
</feature>
<dbReference type="PROSITE" id="PS50104">
    <property type="entry name" value="TIR"/>
    <property type="match status" value="1"/>
</dbReference>
<dbReference type="InterPro" id="IPR000157">
    <property type="entry name" value="TIR_dom"/>
</dbReference>
<dbReference type="Gene3D" id="3.40.50.10140">
    <property type="entry name" value="Toll/interleukin-1 receptor homology (TIR) domain"/>
    <property type="match status" value="1"/>
</dbReference>
<protein>
    <recommendedName>
        <fullName evidence="1">TIR domain-containing protein</fullName>
    </recommendedName>
</protein>
<dbReference type="EMBL" id="BOMN01000112">
    <property type="protein sequence ID" value="GIE24647.1"/>
    <property type="molecule type" value="Genomic_DNA"/>
</dbReference>
<gene>
    <name evidence="2" type="ORF">Ahu01nite_077490</name>
</gene>
<evidence type="ECO:0000313" key="3">
    <source>
        <dbReference type="Proteomes" id="UP000603200"/>
    </source>
</evidence>
<dbReference type="SUPFAM" id="SSF50998">
    <property type="entry name" value="Quinoprotein alcohol dehydrogenase-like"/>
    <property type="match status" value="1"/>
</dbReference>
<dbReference type="InterPro" id="IPR035897">
    <property type="entry name" value="Toll_tir_struct_dom_sf"/>
</dbReference>